<dbReference type="AlphaFoldDB" id="A0A0K0DTS8"/>
<feature type="region of interest" description="Disordered" evidence="1">
    <location>
        <begin position="79"/>
        <end position="103"/>
    </location>
</feature>
<name>A0A0K0DTS8_STRER</name>
<protein>
    <submittedName>
        <fullName evidence="3">DUF5641 domain-containing protein</fullName>
    </submittedName>
    <submittedName>
        <fullName evidence="4">Integrase zinc-binding domain-containing protein</fullName>
    </submittedName>
</protein>
<evidence type="ECO:0000313" key="3">
    <source>
        <dbReference type="WBParaSite" id="SSTP_0000064200.1"/>
    </source>
</evidence>
<keyword evidence="2" id="KW-1185">Reference proteome</keyword>
<sequence>MTIVKNTASILNFNERLNCLRKEKNWIDYKIGQIVLVKDPRQGNKLKDSYIGPVKIERMSDSSIWYKWGKRMHEIHKSQVKLAPSCDPEEKDKSKVDLEKEKV</sequence>
<proteinExistence type="predicted"/>
<dbReference type="Proteomes" id="UP000035681">
    <property type="component" value="Unplaced"/>
</dbReference>
<organism evidence="3">
    <name type="scientific">Strongyloides stercoralis</name>
    <name type="common">Threadworm</name>
    <dbReference type="NCBI Taxonomy" id="6248"/>
    <lineage>
        <taxon>Eukaryota</taxon>
        <taxon>Metazoa</taxon>
        <taxon>Ecdysozoa</taxon>
        <taxon>Nematoda</taxon>
        <taxon>Chromadorea</taxon>
        <taxon>Rhabditida</taxon>
        <taxon>Tylenchina</taxon>
        <taxon>Panagrolaimomorpha</taxon>
        <taxon>Strongyloidoidea</taxon>
        <taxon>Strongyloididae</taxon>
        <taxon>Strongyloides</taxon>
    </lineage>
</organism>
<evidence type="ECO:0000313" key="4">
    <source>
        <dbReference type="WBParaSite" id="TCONS_00013680.p1"/>
    </source>
</evidence>
<feature type="compositionally biased region" description="Basic and acidic residues" evidence="1">
    <location>
        <begin position="88"/>
        <end position="103"/>
    </location>
</feature>
<dbReference type="STRING" id="6248.A0A0K0DTS8"/>
<dbReference type="WBParaSite" id="TCONS_00013680.p1">
    <property type="protein sequence ID" value="TCONS_00013680.p1"/>
    <property type="gene ID" value="XLOC_008522"/>
</dbReference>
<accession>A0A0K0DTS8</accession>
<dbReference type="WBParaSite" id="SSTP_0000064200.1">
    <property type="protein sequence ID" value="SSTP_0000064200.1"/>
    <property type="gene ID" value="SSTP_0000064200"/>
</dbReference>
<reference evidence="3" key="1">
    <citation type="submission" date="2015-08" db="UniProtKB">
        <authorList>
            <consortium name="WormBaseParasite"/>
        </authorList>
    </citation>
    <scope>IDENTIFICATION</scope>
</reference>
<evidence type="ECO:0000256" key="1">
    <source>
        <dbReference type="SAM" id="MobiDB-lite"/>
    </source>
</evidence>
<evidence type="ECO:0000313" key="2">
    <source>
        <dbReference type="Proteomes" id="UP000035681"/>
    </source>
</evidence>